<feature type="domain" description="Ricin B lectin" evidence="1">
    <location>
        <begin position="25"/>
        <end position="95"/>
    </location>
</feature>
<reference evidence="2" key="1">
    <citation type="submission" date="2023-03" db="EMBL/GenBank/DDBJ databases">
        <title>Massive genome expansion in bonnet fungi (Mycena s.s.) driven by repeated elements and novel gene families across ecological guilds.</title>
        <authorList>
            <consortium name="Lawrence Berkeley National Laboratory"/>
            <person name="Harder C.B."/>
            <person name="Miyauchi S."/>
            <person name="Viragh M."/>
            <person name="Kuo A."/>
            <person name="Thoen E."/>
            <person name="Andreopoulos B."/>
            <person name="Lu D."/>
            <person name="Skrede I."/>
            <person name="Drula E."/>
            <person name="Henrissat B."/>
            <person name="Morin E."/>
            <person name="Kohler A."/>
            <person name="Barry K."/>
            <person name="LaButti K."/>
            <person name="Morin E."/>
            <person name="Salamov A."/>
            <person name="Lipzen A."/>
            <person name="Mereny Z."/>
            <person name="Hegedus B."/>
            <person name="Baldrian P."/>
            <person name="Stursova M."/>
            <person name="Weitz H."/>
            <person name="Taylor A."/>
            <person name="Grigoriev I.V."/>
            <person name="Nagy L.G."/>
            <person name="Martin F."/>
            <person name="Kauserud H."/>
        </authorList>
    </citation>
    <scope>NUCLEOTIDE SEQUENCE</scope>
    <source>
        <strain evidence="2">CBHHK067</strain>
    </source>
</reference>
<dbReference type="InterPro" id="IPR000772">
    <property type="entry name" value="Ricin_B_lectin"/>
</dbReference>
<comment type="caution">
    <text evidence="2">The sequence shown here is derived from an EMBL/GenBank/DDBJ whole genome shotgun (WGS) entry which is preliminary data.</text>
</comment>
<evidence type="ECO:0000259" key="1">
    <source>
        <dbReference type="Pfam" id="PF00652"/>
    </source>
</evidence>
<sequence length="114" mass="11978">MRLFWVSFLPFVFAATNQFIHPSVDLGKCLTATSNANGTPVTISDCTTSGDSTSQNWTVSSTGTLVLYGNQCLDVTNGVAASGTLLQTWTCTDGGRLAARPAVSRGPGKAFAWI</sequence>
<dbReference type="Gene3D" id="2.80.10.50">
    <property type="match status" value="1"/>
</dbReference>
<dbReference type="PROSITE" id="PS50231">
    <property type="entry name" value="RICIN_B_LECTIN"/>
    <property type="match status" value="1"/>
</dbReference>
<organism evidence="2 3">
    <name type="scientific">Mycena rosella</name>
    <name type="common">Pink bonnet</name>
    <name type="synonym">Agaricus rosellus</name>
    <dbReference type="NCBI Taxonomy" id="1033263"/>
    <lineage>
        <taxon>Eukaryota</taxon>
        <taxon>Fungi</taxon>
        <taxon>Dikarya</taxon>
        <taxon>Basidiomycota</taxon>
        <taxon>Agaricomycotina</taxon>
        <taxon>Agaricomycetes</taxon>
        <taxon>Agaricomycetidae</taxon>
        <taxon>Agaricales</taxon>
        <taxon>Marasmiineae</taxon>
        <taxon>Mycenaceae</taxon>
        <taxon>Mycena</taxon>
    </lineage>
</organism>
<keyword evidence="3" id="KW-1185">Reference proteome</keyword>
<dbReference type="AlphaFoldDB" id="A0AAD7H2D3"/>
<accession>A0AAD7H2D3</accession>
<name>A0AAD7H2D3_MYCRO</name>
<gene>
    <name evidence="2" type="ORF">B0H17DRAFT_105</name>
</gene>
<evidence type="ECO:0000313" key="3">
    <source>
        <dbReference type="Proteomes" id="UP001221757"/>
    </source>
</evidence>
<proteinExistence type="predicted"/>
<dbReference type="InterPro" id="IPR035992">
    <property type="entry name" value="Ricin_B-like_lectins"/>
</dbReference>
<dbReference type="EMBL" id="JARKIE010000001">
    <property type="protein sequence ID" value="KAJ7710332.1"/>
    <property type="molecule type" value="Genomic_DNA"/>
</dbReference>
<evidence type="ECO:0000313" key="2">
    <source>
        <dbReference type="EMBL" id="KAJ7710332.1"/>
    </source>
</evidence>
<dbReference type="Proteomes" id="UP001221757">
    <property type="component" value="Unassembled WGS sequence"/>
</dbReference>
<dbReference type="Pfam" id="PF00652">
    <property type="entry name" value="Ricin_B_lectin"/>
    <property type="match status" value="1"/>
</dbReference>
<protein>
    <recommendedName>
        <fullName evidence="1">Ricin B lectin domain-containing protein</fullName>
    </recommendedName>
</protein>
<dbReference type="SUPFAM" id="SSF50370">
    <property type="entry name" value="Ricin B-like lectins"/>
    <property type="match status" value="1"/>
</dbReference>